<evidence type="ECO:0000313" key="2">
    <source>
        <dbReference type="Proteomes" id="UP001419268"/>
    </source>
</evidence>
<comment type="caution">
    <text evidence="1">The sequence shown here is derived from an EMBL/GenBank/DDBJ whole genome shotgun (WGS) entry which is preliminary data.</text>
</comment>
<dbReference type="Proteomes" id="UP001419268">
    <property type="component" value="Unassembled WGS sequence"/>
</dbReference>
<protein>
    <submittedName>
        <fullName evidence="1">Uncharacterized protein</fullName>
    </submittedName>
</protein>
<keyword evidence="2" id="KW-1185">Reference proteome</keyword>
<dbReference type="EMBL" id="JBBNAG010000012">
    <property type="protein sequence ID" value="KAK9089426.1"/>
    <property type="molecule type" value="Genomic_DNA"/>
</dbReference>
<proteinExistence type="predicted"/>
<organism evidence="1 2">
    <name type="scientific">Stephania cephalantha</name>
    <dbReference type="NCBI Taxonomy" id="152367"/>
    <lineage>
        <taxon>Eukaryota</taxon>
        <taxon>Viridiplantae</taxon>
        <taxon>Streptophyta</taxon>
        <taxon>Embryophyta</taxon>
        <taxon>Tracheophyta</taxon>
        <taxon>Spermatophyta</taxon>
        <taxon>Magnoliopsida</taxon>
        <taxon>Ranunculales</taxon>
        <taxon>Menispermaceae</taxon>
        <taxon>Menispermoideae</taxon>
        <taxon>Cissampelideae</taxon>
        <taxon>Stephania</taxon>
    </lineage>
</organism>
<name>A0AAP0EA31_9MAGN</name>
<reference evidence="1 2" key="1">
    <citation type="submission" date="2024-01" db="EMBL/GenBank/DDBJ databases">
        <title>Genome assemblies of Stephania.</title>
        <authorList>
            <person name="Yang L."/>
        </authorList>
    </citation>
    <scope>NUCLEOTIDE SEQUENCE [LARGE SCALE GENOMIC DNA]</scope>
    <source>
        <strain evidence="1">JXDWG</strain>
        <tissue evidence="1">Leaf</tissue>
    </source>
</reference>
<evidence type="ECO:0000313" key="1">
    <source>
        <dbReference type="EMBL" id="KAK9089426.1"/>
    </source>
</evidence>
<accession>A0AAP0EA31</accession>
<sequence length="53" mass="6221">MEWEVLQGFWGIKVSGVRGNKEKACERESLRQHRLQLKSESSVFLTTRLLQCK</sequence>
<gene>
    <name evidence="1" type="ORF">Scep_028508</name>
</gene>
<dbReference type="AlphaFoldDB" id="A0AAP0EA31"/>